<feature type="domain" description="FAD-binding PCMH-type" evidence="1">
    <location>
        <begin position="1"/>
        <end position="175"/>
    </location>
</feature>
<gene>
    <name evidence="2" type="ORF">HKN21_07040</name>
</gene>
<evidence type="ECO:0000313" key="3">
    <source>
        <dbReference type="Proteomes" id="UP000547674"/>
    </source>
</evidence>
<accession>A0A7Y2H1X2</accession>
<sequence>MSRSLSPAMMVSEADLSTFLRDWSGEPLLPVGEERFLGRGSWPELQPQRVALDESNATVDHATADLTVTVGASVLMSDLQKTLNRHGQWLPVALQPVGTVGGWIGSGRQSQMAGRFGSLRDYLIGIQGVTGRGRAFKAGGKVVKNVAGYDLMKLMTGSLGGFGLVTEATFRVLPLPETWGGFRYPMKKLSRTQLQEARALEPTVLCLSREANGCFLIGGFSGRPNGVRERLRLVSDVLGATEELPAATLRGLLDGWERRLLSGNQTLGWGGVLPSGVTNPTFLQSPGGPSLWDLLRGYAWWFDLPEPKTLSTWRERLKTYEGVLNLDVAAESSYEPWGWESPAETAVWNRLKDNLDPEGIWAWGRLPGTTSLSRETS</sequence>
<dbReference type="PROSITE" id="PS51387">
    <property type="entry name" value="FAD_PCMH"/>
    <property type="match status" value="1"/>
</dbReference>
<comment type="caution">
    <text evidence="2">The sequence shown here is derived from an EMBL/GenBank/DDBJ whole genome shotgun (WGS) entry which is preliminary data.</text>
</comment>
<dbReference type="InterPro" id="IPR006094">
    <property type="entry name" value="Oxid_FAD_bind_N"/>
</dbReference>
<dbReference type="Gene3D" id="3.30.465.10">
    <property type="match status" value="1"/>
</dbReference>
<dbReference type="EMBL" id="JABDJR010000271">
    <property type="protein sequence ID" value="NNF06499.1"/>
    <property type="molecule type" value="Genomic_DNA"/>
</dbReference>
<name>A0A7Y2H1X2_UNCEI</name>
<organism evidence="2 3">
    <name type="scientific">Eiseniibacteriota bacterium</name>
    <dbReference type="NCBI Taxonomy" id="2212470"/>
    <lineage>
        <taxon>Bacteria</taxon>
        <taxon>Candidatus Eiseniibacteriota</taxon>
    </lineage>
</organism>
<dbReference type="SUPFAM" id="SSF56176">
    <property type="entry name" value="FAD-binding/transporter-associated domain-like"/>
    <property type="match status" value="1"/>
</dbReference>
<dbReference type="AlphaFoldDB" id="A0A7Y2H1X2"/>
<evidence type="ECO:0000313" key="2">
    <source>
        <dbReference type="EMBL" id="NNF06499.1"/>
    </source>
</evidence>
<dbReference type="Proteomes" id="UP000547674">
    <property type="component" value="Unassembled WGS sequence"/>
</dbReference>
<reference evidence="2 3" key="1">
    <citation type="submission" date="2020-03" db="EMBL/GenBank/DDBJ databases">
        <title>Metabolic flexibility allows generalist bacteria to become dominant in a frequently disturbed ecosystem.</title>
        <authorList>
            <person name="Chen Y.-J."/>
            <person name="Leung P.M."/>
            <person name="Bay S.K."/>
            <person name="Hugenholtz P."/>
            <person name="Kessler A.J."/>
            <person name="Shelley G."/>
            <person name="Waite D.W."/>
            <person name="Cook P.L."/>
            <person name="Greening C."/>
        </authorList>
    </citation>
    <scope>NUCLEOTIDE SEQUENCE [LARGE SCALE GENOMIC DNA]</scope>
    <source>
        <strain evidence="2">SS_bin_28</strain>
    </source>
</reference>
<evidence type="ECO:0000259" key="1">
    <source>
        <dbReference type="PROSITE" id="PS51387"/>
    </source>
</evidence>
<protein>
    <submittedName>
        <fullName evidence="2">FAD-binding oxidoreductase</fullName>
    </submittedName>
</protein>
<dbReference type="PANTHER" id="PTHR11748:SF103">
    <property type="entry name" value="GLYCOLATE OXIDASE SUBUNIT GLCE"/>
    <property type="match status" value="1"/>
</dbReference>
<dbReference type="InterPro" id="IPR016169">
    <property type="entry name" value="FAD-bd_PCMH_sub2"/>
</dbReference>
<dbReference type="PANTHER" id="PTHR11748">
    <property type="entry name" value="D-LACTATE DEHYDROGENASE"/>
    <property type="match status" value="1"/>
</dbReference>
<dbReference type="InterPro" id="IPR036318">
    <property type="entry name" value="FAD-bd_PCMH-like_sf"/>
</dbReference>
<dbReference type="InterPro" id="IPR016166">
    <property type="entry name" value="FAD-bd_PCMH"/>
</dbReference>
<dbReference type="GO" id="GO:0071949">
    <property type="term" value="F:FAD binding"/>
    <property type="evidence" value="ECO:0007669"/>
    <property type="project" value="InterPro"/>
</dbReference>
<dbReference type="Pfam" id="PF01565">
    <property type="entry name" value="FAD_binding_4"/>
    <property type="match status" value="1"/>
</dbReference>
<proteinExistence type="predicted"/>